<accession>A0A432XT93</accession>
<dbReference type="InterPro" id="IPR016024">
    <property type="entry name" value="ARM-type_fold"/>
</dbReference>
<proteinExistence type="predicted"/>
<dbReference type="RefSeq" id="WP_126764049.1">
    <property type="nucleotide sequence ID" value="NZ_JBHLTZ010000010.1"/>
</dbReference>
<reference evidence="2" key="1">
    <citation type="journal article" date="2018" name="Front. Microbiol.">
        <title>Genome-Based Analysis Reveals the Taxonomy and Diversity of the Family Idiomarinaceae.</title>
        <authorList>
            <person name="Liu Y."/>
            <person name="Lai Q."/>
            <person name="Shao Z."/>
        </authorList>
    </citation>
    <scope>NUCLEOTIDE SEQUENCE [LARGE SCALE GENOMIC DNA]</scope>
    <source>
        <strain evidence="2">BH195</strain>
    </source>
</reference>
<comment type="caution">
    <text evidence="1">The sequence shown here is derived from an EMBL/GenBank/DDBJ whole genome shotgun (WGS) entry which is preliminary data.</text>
</comment>
<dbReference type="EMBL" id="PIPW01000003">
    <property type="protein sequence ID" value="RUO51946.1"/>
    <property type="molecule type" value="Genomic_DNA"/>
</dbReference>
<evidence type="ECO:0000313" key="1">
    <source>
        <dbReference type="EMBL" id="RUO51946.1"/>
    </source>
</evidence>
<gene>
    <name evidence="1" type="ORF">CWI69_09910</name>
</gene>
<organism evidence="1 2">
    <name type="scientific">Pseudidiomarina halophila</name>
    <dbReference type="NCBI Taxonomy" id="1449799"/>
    <lineage>
        <taxon>Bacteria</taxon>
        <taxon>Pseudomonadati</taxon>
        <taxon>Pseudomonadota</taxon>
        <taxon>Gammaproteobacteria</taxon>
        <taxon>Alteromonadales</taxon>
        <taxon>Idiomarinaceae</taxon>
        <taxon>Pseudidiomarina</taxon>
    </lineage>
</organism>
<name>A0A432XT93_9GAMM</name>
<dbReference type="Proteomes" id="UP000287198">
    <property type="component" value="Unassembled WGS sequence"/>
</dbReference>
<dbReference type="GO" id="GO:0016020">
    <property type="term" value="C:membrane"/>
    <property type="evidence" value="ECO:0007669"/>
    <property type="project" value="InterPro"/>
</dbReference>
<protein>
    <recommendedName>
        <fullName evidence="3">Poly-gamma-glutamate synthase PgsB</fullName>
    </recommendedName>
</protein>
<keyword evidence="2" id="KW-1185">Reference proteome</keyword>
<evidence type="ECO:0008006" key="3">
    <source>
        <dbReference type="Google" id="ProtNLM"/>
    </source>
</evidence>
<sequence>MRTNSASTRSLLRSGLDNLWQKIYAKSLRECERGLQKWTAAAQQGNNVKNVNTEALQLFLYLKNELADRFNRIERLRTRQAEFNYNYLHAASDTERTEHMVSAAKFLGYPSRIISKIAKNKLEWFDDAALSEFFEKKTSEQEKFIIFLLGRICELSRVMLEQLEDDEELSRHWQIMALPDTLTESLSYQPQANIRITACRGLRRVLQNMPEAIRDAVPDTTIRYVYRVCLDDDMHIWMRAEMMMLIAVTQPQQYLTIFKHVFTVERDADIFLKGRMVESLLRFLPAKVPALRHALTAVRSESSEYVRQRFAESTRHVESGFALRLGLRLLQGDPSSKVKAEFLLTLLHHDWSQEQLNTIFDNLIALLKSDADVFLLRTVLHLLPQLMQKYAPQLTIDESCLEQIDTQLTWLNHHHQETRVRRWAAECREAIFFYTSAPLFNTEQRQDLMQLPMEERLKLTVTETERTEAWYRQLGFMAAKRFGFNVRFRGSKADLWSGFRFRPRLWRIIHEWRKPATDKRQNHNHIKGRVYYGLEQFNSRVVAEQSITKVPGEPIYINEEGGERNYLPLVDQLISCLDQGWPTEPMRIYSSEGITEVMPPSSLLARFKARWTIQMQFARLSRLRNWQEGDSFDANAYLKKVSKLGFKLSIRGYADPKGGKYPIEPRVSRFFPSVALPFTLPSMNDVYNYFYSVYQNTITQLLAFTSVFFVGFLANHIRQLVDLRRHRKRLPLVIGGWGTRGKSGTERLKAAVFNDLGLSVLSKTTGCEAMFLYGNANRPMKELFLFRPYDKATIWEQVFLTKFAAKLGTDVFLWECMGLTPRYIEILQSQWMRDDISTITNCYPDHEDIQGPAGIEIPIVMQNFIAKNGDVYTTEESMLPVLQDEAHRKQANLTAIGWLQSGLITNDVLERFPYAEHPNNIALVRTMAERLGVRNDVAVKAMADNVIADLGVLKLYPPVPVQGRHIEFVNGMSANERLGALGNWERTGFARHNLDASPEVWTGIVVNNRADRVARSRVFAEMLVTDIQADRYYFIGNNLDGLQTYIHEAWQNFVAQFKEGEQQQDLEQKLSGLCQRFRIATSLEPIKKRVAAALKGINLADDMVEDLISSGDTWQSEAQLQAAFERLAADADNARALIDEIAQMSADMYGEYCHWRNLEAAGKLISTDALDEVLSWIFACFKQRWVVVENYYSTGNETVQTLINTTATGLRARVIGVQNIKGTGLDFVYRWQAWDKVHGYALTLRNSRNSNDVQIAARALATWQEYGVLDKEYVTETVAIARERQICQQESIQADLTIIEQQLKRQLAEMEKALEQGSIDSGWRYKILSAIEAFLDSGDAIKRRKKSNAIYKAMLDNVISMDRATAELAELNKAQKGDWLIRLLKRRFAGKKVS</sequence>
<dbReference type="InterPro" id="IPR008337">
    <property type="entry name" value="Capsule_biosynth_CapB"/>
</dbReference>
<evidence type="ECO:0000313" key="2">
    <source>
        <dbReference type="Proteomes" id="UP000287198"/>
    </source>
</evidence>
<dbReference type="OrthoDB" id="2884at2"/>
<dbReference type="PRINTS" id="PR01758">
    <property type="entry name" value="CAPSULEPROTB"/>
</dbReference>
<dbReference type="SUPFAM" id="SSF48371">
    <property type="entry name" value="ARM repeat"/>
    <property type="match status" value="1"/>
</dbReference>
<dbReference type="GO" id="GO:0045227">
    <property type="term" value="P:capsule polysaccharide biosynthetic process"/>
    <property type="evidence" value="ECO:0007669"/>
    <property type="project" value="InterPro"/>
</dbReference>